<keyword evidence="4" id="KW-1185">Reference proteome</keyword>
<evidence type="ECO:0000256" key="1">
    <source>
        <dbReference type="SAM" id="MobiDB-lite"/>
    </source>
</evidence>
<comment type="caution">
    <text evidence="3">The sequence shown here is derived from an EMBL/GenBank/DDBJ whole genome shotgun (WGS) entry which is preliminary data.</text>
</comment>
<feature type="region of interest" description="Disordered" evidence="1">
    <location>
        <begin position="151"/>
        <end position="176"/>
    </location>
</feature>
<dbReference type="AlphaFoldDB" id="A0A261FG71"/>
<gene>
    <name evidence="3" type="ORF">BTIS_0916</name>
    <name evidence="2" type="ORF">EMO89_07165</name>
</gene>
<protein>
    <recommendedName>
        <fullName evidence="6">YbjN domain-containing protein</fullName>
    </recommendedName>
</protein>
<name>A0A261FG71_9BIFI</name>
<sequence length="176" mass="19783">MAFSSALYARVKEYLDSDGLHYDEFPDEGRFQFGINIHSKVRNVTVRIFVDEDNFSVVSFPQFGGDPQDPENMHALAEYTARANYGLVQGNFQIDFRDGELRYWSAMLTDDNNLPSIHTIGRVVFVGIMMWERYGDGYLKVGLAGVDPETAVNEAENPQPAAPQEPSPTTIDPEIL</sequence>
<dbReference type="EMBL" id="RZUI01000008">
    <property type="protein sequence ID" value="KAA8829905.1"/>
    <property type="molecule type" value="Genomic_DNA"/>
</dbReference>
<evidence type="ECO:0000313" key="3">
    <source>
        <dbReference type="EMBL" id="OZG58068.1"/>
    </source>
</evidence>
<accession>A0A261FG71</accession>
<evidence type="ECO:0000313" key="4">
    <source>
        <dbReference type="Proteomes" id="UP000216444"/>
    </source>
</evidence>
<reference evidence="3 4" key="1">
    <citation type="journal article" date="2017" name="BMC Genomics">
        <title>Comparative genomic and phylogenomic analyses of the Bifidobacteriaceae family.</title>
        <authorList>
            <person name="Lugli G.A."/>
            <person name="Milani C."/>
            <person name="Turroni F."/>
            <person name="Duranti S."/>
            <person name="Mancabelli L."/>
            <person name="Mangifesta M."/>
            <person name="Ferrario C."/>
            <person name="Modesto M."/>
            <person name="Mattarelli P."/>
            <person name="Jiri K."/>
            <person name="van Sinderen D."/>
            <person name="Ventura M."/>
        </authorList>
    </citation>
    <scope>NUCLEOTIDE SEQUENCE [LARGE SCALE GENOMIC DNA]</scope>
    <source>
        <strain evidence="3 4">DSM 100201</strain>
    </source>
</reference>
<evidence type="ECO:0000313" key="5">
    <source>
        <dbReference type="Proteomes" id="UP000412028"/>
    </source>
</evidence>
<dbReference type="Proteomes" id="UP000412028">
    <property type="component" value="Unassembled WGS sequence"/>
</dbReference>
<dbReference type="RefSeq" id="WP_094663141.1">
    <property type="nucleotide sequence ID" value="NZ_MWWV01000005.1"/>
</dbReference>
<organism evidence="3 4">
    <name type="scientific">Bifidobacterium tissieri</name>
    <dbReference type="NCBI Taxonomy" id="1630162"/>
    <lineage>
        <taxon>Bacteria</taxon>
        <taxon>Bacillati</taxon>
        <taxon>Actinomycetota</taxon>
        <taxon>Actinomycetes</taxon>
        <taxon>Bifidobacteriales</taxon>
        <taxon>Bifidobacteriaceae</taxon>
        <taxon>Bifidobacterium</taxon>
    </lineage>
</organism>
<dbReference type="EMBL" id="MWWV01000005">
    <property type="protein sequence ID" value="OZG58068.1"/>
    <property type="molecule type" value="Genomic_DNA"/>
</dbReference>
<dbReference type="OrthoDB" id="5192220at2"/>
<dbReference type="Proteomes" id="UP000216444">
    <property type="component" value="Unassembled WGS sequence"/>
</dbReference>
<proteinExistence type="predicted"/>
<reference evidence="2 5" key="2">
    <citation type="journal article" date="2019" name="Syst. Appl. Microbiol.">
        <title>Characterization of Bifidobacterium species in feaces of the Egyptian fruit bat: Description of B. vespertilionis sp. nov. and B. rousetti sp. nov.</title>
        <authorList>
            <person name="Modesto M."/>
            <person name="Satti M."/>
            <person name="Watanabe K."/>
            <person name="Puglisi E."/>
            <person name="Morelli L."/>
            <person name="Huang C.-H."/>
            <person name="Liou J.-S."/>
            <person name="Miyashita M."/>
            <person name="Tamura T."/>
            <person name="Saito S."/>
            <person name="Mori K."/>
            <person name="Huang L."/>
            <person name="Sciavilla P."/>
            <person name="Sandri C."/>
            <person name="Spiezio C."/>
            <person name="Vitali F."/>
            <person name="Cavalieri D."/>
            <person name="Perpetuini G."/>
            <person name="Tofalo R."/>
            <person name="Bonetti A."/>
            <person name="Arita M."/>
            <person name="Mattarelli P."/>
        </authorList>
    </citation>
    <scope>NUCLEOTIDE SEQUENCE [LARGE SCALE GENOMIC DNA]</scope>
    <source>
        <strain evidence="2 5">RST7</strain>
    </source>
</reference>
<evidence type="ECO:0000313" key="2">
    <source>
        <dbReference type="EMBL" id="KAA8829905.1"/>
    </source>
</evidence>
<evidence type="ECO:0008006" key="6">
    <source>
        <dbReference type="Google" id="ProtNLM"/>
    </source>
</evidence>